<dbReference type="Pfam" id="PF03098">
    <property type="entry name" value="An_peroxidase"/>
    <property type="match status" value="1"/>
</dbReference>
<organism evidence="3 4">
    <name type="scientific">Nicrophorus vespilloides</name>
    <name type="common">Boreal carrion beetle</name>
    <dbReference type="NCBI Taxonomy" id="110193"/>
    <lineage>
        <taxon>Eukaryota</taxon>
        <taxon>Metazoa</taxon>
        <taxon>Ecdysozoa</taxon>
        <taxon>Arthropoda</taxon>
        <taxon>Hexapoda</taxon>
        <taxon>Insecta</taxon>
        <taxon>Pterygota</taxon>
        <taxon>Neoptera</taxon>
        <taxon>Endopterygota</taxon>
        <taxon>Coleoptera</taxon>
        <taxon>Polyphaga</taxon>
        <taxon>Staphyliniformia</taxon>
        <taxon>Silphidae</taxon>
        <taxon>Nicrophorinae</taxon>
        <taxon>Nicrophorus</taxon>
    </lineage>
</organism>
<dbReference type="RefSeq" id="XP_017785902.1">
    <property type="nucleotide sequence ID" value="XM_017930413.1"/>
</dbReference>
<dbReference type="SUPFAM" id="SSF48113">
    <property type="entry name" value="Heme-dependent peroxidases"/>
    <property type="match status" value="1"/>
</dbReference>
<accession>A0ABM1NGF2</accession>
<dbReference type="PROSITE" id="PS50292">
    <property type="entry name" value="PEROXIDASE_3"/>
    <property type="match status" value="1"/>
</dbReference>
<evidence type="ECO:0000313" key="5">
    <source>
        <dbReference type="RefSeq" id="XP_017785903.1"/>
    </source>
</evidence>
<dbReference type="PRINTS" id="PR00457">
    <property type="entry name" value="ANPEROXIDASE"/>
</dbReference>
<keyword evidence="3" id="KW-1185">Reference proteome</keyword>
<evidence type="ECO:0000256" key="2">
    <source>
        <dbReference type="SAM" id="SignalP"/>
    </source>
</evidence>
<dbReference type="Gene3D" id="1.10.640.10">
    <property type="entry name" value="Haem peroxidase domain superfamily, animal type"/>
    <property type="match status" value="1"/>
</dbReference>
<dbReference type="InterPro" id="IPR010255">
    <property type="entry name" value="Haem_peroxidase_sf"/>
</dbReference>
<name>A0ABM1NGF2_NICVS</name>
<evidence type="ECO:0000256" key="1">
    <source>
        <dbReference type="ARBA" id="ARBA00022559"/>
    </source>
</evidence>
<dbReference type="GeneID" id="108569030"/>
<dbReference type="Proteomes" id="UP000695000">
    <property type="component" value="Unplaced"/>
</dbReference>
<dbReference type="InterPro" id="IPR019791">
    <property type="entry name" value="Haem_peroxidase_animal"/>
</dbReference>
<keyword evidence="1" id="KW-0560">Oxidoreductase</keyword>
<evidence type="ECO:0000313" key="3">
    <source>
        <dbReference type="Proteomes" id="UP000695000"/>
    </source>
</evidence>
<gene>
    <name evidence="4 5" type="primary">LOC108569030</name>
</gene>
<sequence length="726" mass="82308">MCVRILSTLVLASIVCGSATSQSKVGIKNVYFPDHINWWNETPDHDFNDVQVTQKDLNFSVEFGSGVLGRLDRLENNLAWSNIQIKQGTTAHAQLIESNPEEEALNQGKKALIAAKATIYLMNSHCYKHHLDPKNCAKHVTKYSLDETQLKSSCEKYTKKCKNDVKYRSVDGSCNRVSEPAMGETFTSYRRLLFSDYLDGVHEIRRSLFKKRPLPQPREISMKLIKQKGPEEDFTLAVMQWGMFMGHDLSHTAASKMIHSNNAIECCSVSGSKLAPRYVHPFCAPIHVPQNDNFHGIQCMTYVRSIPAMRPECTFGPMEQMNQASHFMDGSQLYGSYDAKNNMLRAFKGGLLQTTVENGKVYMPLSTDPWHHCQITVKDSTCFISGDSRANTHPQLTAMHTVWMREHNRIAKYLSKLNPDWNDEKLYQETRRIVIAQMQHITYQHWLPILLGKGNADKILSTPFNAHLDASVSNSFATGAFRMIKSMVAGNLTLYDENRKAFKWIQLSQHFNAPNVIRVPGYMDSLIRGLTVQKSKKADLDYVEDVANLMYGNGKKGFDIVSLDIQRGRDHGLPSYMAFRKLCGLSTGKTFEEFQGTIPMNIITLLSEVYKHPGDVDLIIGVLSENKMEGSTLGPTLSCILSDQFTHTRSADLYFYTNQNQPYPFTSQQLDQIKKASLARIFCDNGDDIKKMQPDVFHSIGERNSLMDCSDTKTIHKLDLNLWKTQ</sequence>
<keyword evidence="2" id="KW-0732">Signal</keyword>
<keyword evidence="1" id="KW-0575">Peroxidase</keyword>
<dbReference type="InterPro" id="IPR037120">
    <property type="entry name" value="Haem_peroxidase_sf_animal"/>
</dbReference>
<dbReference type="PANTHER" id="PTHR11475:SF125">
    <property type="entry name" value="GH11385P"/>
    <property type="match status" value="1"/>
</dbReference>
<feature type="chain" id="PRO_5045022791" evidence="2">
    <location>
        <begin position="22"/>
        <end position="726"/>
    </location>
</feature>
<evidence type="ECO:0000313" key="4">
    <source>
        <dbReference type="RefSeq" id="XP_017785902.1"/>
    </source>
</evidence>
<dbReference type="RefSeq" id="XP_017785903.1">
    <property type="nucleotide sequence ID" value="XM_017930414.1"/>
</dbReference>
<dbReference type="PANTHER" id="PTHR11475">
    <property type="entry name" value="OXIDASE/PEROXIDASE"/>
    <property type="match status" value="1"/>
</dbReference>
<protein>
    <submittedName>
        <fullName evidence="4 5">Peroxidase-like</fullName>
    </submittedName>
</protein>
<dbReference type="CDD" id="cd09823">
    <property type="entry name" value="peroxinectin_like"/>
    <property type="match status" value="1"/>
</dbReference>
<feature type="signal peptide" evidence="2">
    <location>
        <begin position="1"/>
        <end position="21"/>
    </location>
</feature>
<reference evidence="4 5" key="1">
    <citation type="submission" date="2025-05" db="UniProtKB">
        <authorList>
            <consortium name="RefSeq"/>
        </authorList>
    </citation>
    <scope>IDENTIFICATION</scope>
    <source>
        <tissue evidence="4 5">Whole Larva</tissue>
    </source>
</reference>
<proteinExistence type="predicted"/>